<dbReference type="Gene3D" id="3.30.565.10">
    <property type="entry name" value="Histidine kinase-like ATPase, C-terminal domain"/>
    <property type="match status" value="1"/>
</dbReference>
<dbReference type="SMART" id="SM00387">
    <property type="entry name" value="HATPase_c"/>
    <property type="match status" value="1"/>
</dbReference>
<feature type="transmembrane region" description="Helical" evidence="6">
    <location>
        <begin position="47"/>
        <end position="68"/>
    </location>
</feature>
<keyword evidence="3 5" id="KW-0597">Phosphoprotein</keyword>
<dbReference type="Gene3D" id="3.40.50.2300">
    <property type="match status" value="1"/>
</dbReference>
<evidence type="ECO:0000259" key="7">
    <source>
        <dbReference type="PROSITE" id="PS50109"/>
    </source>
</evidence>
<dbReference type="PANTHER" id="PTHR45339">
    <property type="entry name" value="HYBRID SIGNAL TRANSDUCTION HISTIDINE KINASE J"/>
    <property type="match status" value="1"/>
</dbReference>
<dbReference type="CDD" id="cd17546">
    <property type="entry name" value="REC_hyHK_CKI1_RcsC-like"/>
    <property type="match status" value="1"/>
</dbReference>
<dbReference type="SMART" id="SM00448">
    <property type="entry name" value="REC"/>
    <property type="match status" value="1"/>
</dbReference>
<dbReference type="PRINTS" id="PR00344">
    <property type="entry name" value="BCTRLSENSOR"/>
</dbReference>
<dbReference type="SMART" id="SM00388">
    <property type="entry name" value="HisKA"/>
    <property type="match status" value="1"/>
</dbReference>
<feature type="domain" description="Histidine kinase" evidence="7">
    <location>
        <begin position="214"/>
        <end position="437"/>
    </location>
</feature>
<keyword evidence="4" id="KW-0902">Two-component regulatory system</keyword>
<sequence>MMQQQAGFDFSRSLDRHIKTSRFAAVAWLILTLPWIAYFTFTQDFERAGILAFSIVNQVFALILFRLGRHYVARVYWLAVQIATFFVGTYYLGRVGNTDLILLFLLGLPFLFFSWEKERHTLIVFEAIVLLAATLAFAFDWLDQNTSWFAYPAAPHTQTSPELLAFSLKLTIAILIISEIAYFVRVTQMATDAADRALRQSKQATRAKGEFLANMSHEIRTPMNGLVGMIEVLETTDLTDQQTRVVGTIRNSAFSLLRIIDDILDASKVDAGKLDLETSKVELRPLVEGAAQTLQTTSDQMGVHIRMLIDPDLPEWIATDPGRLRQILLNLLSNGVKYSSKELTDRQGEVKMLAEKGPGGNLRFSFCDNGIGMSQEFLAKLFDPFTQADVTSHRRVGGTGLGLVITRSLIELMGGTIDIVSSPGEGTSVTVDLPLEAVDGPSRMPDLSGLEAICFDLLDEAARSGMERLLSKAGAHVTFVRVVEDIARLDKAITQNPIVLLPTTNDARSRALQIAVTARAPNAKFVRFSSTRSARYGLQSENCYLIQIYPMMTSELLHAIAVLSGRSGNITKLLREGGVLNTSAIEETDTGLAEAKNLMILVAEDNEINQIVLSNQLEILGYPHDIASNGRDALQKWSSGLYDLVLTDCHMPLMDGFELTSEIRRLEAERNGPHTPIIAITANALAGEAEKCIGMGMDGYLAKPVEISALRDKLDTLLS</sequence>
<dbReference type="Pfam" id="PF02518">
    <property type="entry name" value="HATPase_c"/>
    <property type="match status" value="1"/>
</dbReference>
<dbReference type="PROSITE" id="PS50110">
    <property type="entry name" value="RESPONSE_REGULATORY"/>
    <property type="match status" value="1"/>
</dbReference>
<accession>A0ABS5HN53</accession>
<dbReference type="CDD" id="cd00082">
    <property type="entry name" value="HisKA"/>
    <property type="match status" value="1"/>
</dbReference>
<proteinExistence type="predicted"/>
<name>A0ABS5HN53_9RHOB</name>
<dbReference type="InterPro" id="IPR036890">
    <property type="entry name" value="HATPase_C_sf"/>
</dbReference>
<evidence type="ECO:0000256" key="2">
    <source>
        <dbReference type="ARBA" id="ARBA00012438"/>
    </source>
</evidence>
<evidence type="ECO:0000256" key="5">
    <source>
        <dbReference type="PROSITE-ProRule" id="PRU00169"/>
    </source>
</evidence>
<comment type="caution">
    <text evidence="9">The sequence shown here is derived from an EMBL/GenBank/DDBJ whole genome shotgun (WGS) entry which is preliminary data.</text>
</comment>
<evidence type="ECO:0000313" key="9">
    <source>
        <dbReference type="EMBL" id="MBR9649993.1"/>
    </source>
</evidence>
<gene>
    <name evidence="9" type="ORF">IT775_02515</name>
</gene>
<feature type="transmembrane region" description="Helical" evidence="6">
    <location>
        <begin position="98"/>
        <end position="115"/>
    </location>
</feature>
<dbReference type="Pfam" id="PF00072">
    <property type="entry name" value="Response_reg"/>
    <property type="match status" value="1"/>
</dbReference>
<dbReference type="InterPro" id="IPR003661">
    <property type="entry name" value="HisK_dim/P_dom"/>
</dbReference>
<dbReference type="Proteomes" id="UP001195941">
    <property type="component" value="Unassembled WGS sequence"/>
</dbReference>
<keyword evidence="10" id="KW-1185">Reference proteome</keyword>
<feature type="transmembrane region" description="Helical" evidence="6">
    <location>
        <begin position="21"/>
        <end position="41"/>
    </location>
</feature>
<evidence type="ECO:0000256" key="6">
    <source>
        <dbReference type="SAM" id="Phobius"/>
    </source>
</evidence>
<dbReference type="InterPro" id="IPR005467">
    <property type="entry name" value="His_kinase_dom"/>
</dbReference>
<feature type="domain" description="Response regulatory" evidence="8">
    <location>
        <begin position="599"/>
        <end position="718"/>
    </location>
</feature>
<feature type="transmembrane region" description="Helical" evidence="6">
    <location>
        <begin position="162"/>
        <end position="184"/>
    </location>
</feature>
<dbReference type="InterPro" id="IPR001789">
    <property type="entry name" value="Sig_transdc_resp-reg_receiver"/>
</dbReference>
<evidence type="ECO:0000256" key="3">
    <source>
        <dbReference type="ARBA" id="ARBA00022553"/>
    </source>
</evidence>
<keyword evidence="6" id="KW-0812">Transmembrane</keyword>
<reference evidence="9 10" key="1">
    <citation type="journal article" date="2021" name="Arch. Microbiol.">
        <title>Thalassobius aquimarinus sp. nov., isolated from the Sea of Japan seashore.</title>
        <authorList>
            <person name="Kurilenko V.V."/>
            <person name="Romanenko L.A."/>
            <person name="Chernysheva N.Y."/>
            <person name="Velansky P.V."/>
            <person name="Tekutyeva L.A."/>
            <person name="Isaeva M.P."/>
            <person name="Mikhailov V.V."/>
        </authorList>
    </citation>
    <scope>NUCLEOTIDE SEQUENCE [LARGE SCALE GENOMIC DNA]</scope>
    <source>
        <strain evidence="9 10">KMM 8518</strain>
    </source>
</reference>
<dbReference type="Gene3D" id="1.10.287.130">
    <property type="match status" value="1"/>
</dbReference>
<dbReference type="PANTHER" id="PTHR45339:SF1">
    <property type="entry name" value="HYBRID SIGNAL TRANSDUCTION HISTIDINE KINASE J"/>
    <property type="match status" value="1"/>
</dbReference>
<dbReference type="SUPFAM" id="SSF52172">
    <property type="entry name" value="CheY-like"/>
    <property type="match status" value="1"/>
</dbReference>
<keyword evidence="6" id="KW-1133">Transmembrane helix</keyword>
<protein>
    <recommendedName>
        <fullName evidence="2">histidine kinase</fullName>
        <ecNumber evidence="2">2.7.13.3</ecNumber>
    </recommendedName>
</protein>
<dbReference type="PROSITE" id="PS50109">
    <property type="entry name" value="HIS_KIN"/>
    <property type="match status" value="1"/>
</dbReference>
<comment type="catalytic activity">
    <reaction evidence="1">
        <text>ATP + protein L-histidine = ADP + protein N-phospho-L-histidine.</text>
        <dbReference type="EC" id="2.7.13.3"/>
    </reaction>
</comment>
<keyword evidence="6" id="KW-0472">Membrane</keyword>
<dbReference type="CDD" id="cd16922">
    <property type="entry name" value="HATPase_EvgS-ArcB-TorS-like"/>
    <property type="match status" value="1"/>
</dbReference>
<evidence type="ECO:0000259" key="8">
    <source>
        <dbReference type="PROSITE" id="PS50110"/>
    </source>
</evidence>
<dbReference type="EMBL" id="JADMKU010000002">
    <property type="protein sequence ID" value="MBR9649993.1"/>
    <property type="molecule type" value="Genomic_DNA"/>
</dbReference>
<dbReference type="InterPro" id="IPR004358">
    <property type="entry name" value="Sig_transdc_His_kin-like_C"/>
</dbReference>
<dbReference type="SUPFAM" id="SSF47384">
    <property type="entry name" value="Homodimeric domain of signal transducing histidine kinase"/>
    <property type="match status" value="1"/>
</dbReference>
<dbReference type="InterPro" id="IPR036097">
    <property type="entry name" value="HisK_dim/P_sf"/>
</dbReference>
<dbReference type="SUPFAM" id="SSF55874">
    <property type="entry name" value="ATPase domain of HSP90 chaperone/DNA topoisomerase II/histidine kinase"/>
    <property type="match status" value="1"/>
</dbReference>
<evidence type="ECO:0000256" key="4">
    <source>
        <dbReference type="ARBA" id="ARBA00023012"/>
    </source>
</evidence>
<feature type="transmembrane region" description="Helical" evidence="6">
    <location>
        <begin position="75"/>
        <end position="92"/>
    </location>
</feature>
<dbReference type="Pfam" id="PF00512">
    <property type="entry name" value="HisKA"/>
    <property type="match status" value="1"/>
</dbReference>
<evidence type="ECO:0000256" key="1">
    <source>
        <dbReference type="ARBA" id="ARBA00000085"/>
    </source>
</evidence>
<organism evidence="9 10">
    <name type="scientific">Thalassovita aquimarina</name>
    <dbReference type="NCBI Taxonomy" id="2785917"/>
    <lineage>
        <taxon>Bacteria</taxon>
        <taxon>Pseudomonadati</taxon>
        <taxon>Pseudomonadota</taxon>
        <taxon>Alphaproteobacteria</taxon>
        <taxon>Rhodobacterales</taxon>
        <taxon>Roseobacteraceae</taxon>
        <taxon>Thalassovita</taxon>
    </lineage>
</organism>
<dbReference type="InterPro" id="IPR011006">
    <property type="entry name" value="CheY-like_superfamily"/>
</dbReference>
<dbReference type="EC" id="2.7.13.3" evidence="2"/>
<feature type="modified residue" description="4-aspartylphosphate" evidence="5">
    <location>
        <position position="648"/>
    </location>
</feature>
<dbReference type="InterPro" id="IPR003594">
    <property type="entry name" value="HATPase_dom"/>
</dbReference>
<feature type="transmembrane region" description="Helical" evidence="6">
    <location>
        <begin position="122"/>
        <end position="142"/>
    </location>
</feature>
<evidence type="ECO:0000313" key="10">
    <source>
        <dbReference type="Proteomes" id="UP001195941"/>
    </source>
</evidence>